<evidence type="ECO:0000256" key="7">
    <source>
        <dbReference type="RuleBase" id="RU003869"/>
    </source>
</evidence>
<dbReference type="AlphaFoldDB" id="A0A326U008"/>
<comment type="similarity">
    <text evidence="1 6 7">Belongs to the universal ribosomal protein uL6 family.</text>
</comment>
<dbReference type="Gene3D" id="3.90.930.12">
    <property type="entry name" value="Ribosomal protein L6, alpha-beta domain"/>
    <property type="match status" value="2"/>
</dbReference>
<accession>A0A326U008</accession>
<evidence type="ECO:0000256" key="4">
    <source>
        <dbReference type="ARBA" id="ARBA00022980"/>
    </source>
</evidence>
<evidence type="ECO:0000256" key="2">
    <source>
        <dbReference type="ARBA" id="ARBA00022730"/>
    </source>
</evidence>
<dbReference type="PIRSF" id="PIRSF002162">
    <property type="entry name" value="Ribosomal_L6"/>
    <property type="match status" value="1"/>
</dbReference>
<dbReference type="InterPro" id="IPR002358">
    <property type="entry name" value="Ribosomal_uL6_CS"/>
</dbReference>
<organism evidence="10 11">
    <name type="scientific">Thermosporothrix hazakensis</name>
    <dbReference type="NCBI Taxonomy" id="644383"/>
    <lineage>
        <taxon>Bacteria</taxon>
        <taxon>Bacillati</taxon>
        <taxon>Chloroflexota</taxon>
        <taxon>Ktedonobacteria</taxon>
        <taxon>Ktedonobacterales</taxon>
        <taxon>Thermosporotrichaceae</taxon>
        <taxon>Thermosporothrix</taxon>
    </lineage>
</organism>
<comment type="subunit">
    <text evidence="6">Part of the 50S ribosomal subunit.</text>
</comment>
<dbReference type="InterPro" id="IPR036789">
    <property type="entry name" value="Ribosomal_uL6-like_a/b-dom_sf"/>
</dbReference>
<evidence type="ECO:0000256" key="5">
    <source>
        <dbReference type="ARBA" id="ARBA00023274"/>
    </source>
</evidence>
<evidence type="ECO:0000313" key="10">
    <source>
        <dbReference type="EMBL" id="PZW23286.1"/>
    </source>
</evidence>
<dbReference type="GO" id="GO:0002181">
    <property type="term" value="P:cytoplasmic translation"/>
    <property type="evidence" value="ECO:0007669"/>
    <property type="project" value="TreeGrafter"/>
</dbReference>
<dbReference type="InterPro" id="IPR020040">
    <property type="entry name" value="Ribosomal_uL6_a/b-dom"/>
</dbReference>
<dbReference type="NCBIfam" id="TIGR03654">
    <property type="entry name" value="L6_bact"/>
    <property type="match status" value="1"/>
</dbReference>
<feature type="domain" description="Large ribosomal subunit protein uL6 alpha-beta" evidence="9">
    <location>
        <begin position="11"/>
        <end position="83"/>
    </location>
</feature>
<comment type="caution">
    <text evidence="10">The sequence shown here is derived from an EMBL/GenBank/DDBJ whole genome shotgun (WGS) entry which is preliminary data.</text>
</comment>
<dbReference type="PANTHER" id="PTHR11655:SF14">
    <property type="entry name" value="LARGE RIBOSOMAL SUBUNIT PROTEIN UL6M"/>
    <property type="match status" value="1"/>
</dbReference>
<dbReference type="EMBL" id="QKUF01000027">
    <property type="protein sequence ID" value="PZW23286.1"/>
    <property type="molecule type" value="Genomic_DNA"/>
</dbReference>
<protein>
    <recommendedName>
        <fullName evidence="6">Large ribosomal subunit protein uL6</fullName>
    </recommendedName>
</protein>
<dbReference type="HAMAP" id="MF_01365_B">
    <property type="entry name" value="Ribosomal_uL6_B"/>
    <property type="match status" value="1"/>
</dbReference>
<sequence>MSRIGRAPIPVPPGVQVNWTEDNVVSVKGPKGELSRKIDPALILKLEDGKLIVDRPSDSKEHRSKHGLYRTLISNMVVGVTTGFKKELEIHGVGYRAVKQGNNLVILVGYSHPVEVEPPAGITLNVEGTDPGTKATRISVSGIDKQLVGELAASIRRIRKPEPYKGKGIRYAGEKIRMKAGKAGKVGGKKK</sequence>
<evidence type="ECO:0000256" key="8">
    <source>
        <dbReference type="RuleBase" id="RU003870"/>
    </source>
</evidence>
<feature type="domain" description="Large ribosomal subunit protein uL6 alpha-beta" evidence="9">
    <location>
        <begin position="92"/>
        <end position="171"/>
    </location>
</feature>
<reference evidence="10 11" key="1">
    <citation type="submission" date="2018-06" db="EMBL/GenBank/DDBJ databases">
        <title>Genomic Encyclopedia of Archaeal and Bacterial Type Strains, Phase II (KMG-II): from individual species to whole genera.</title>
        <authorList>
            <person name="Goeker M."/>
        </authorList>
    </citation>
    <scope>NUCLEOTIDE SEQUENCE [LARGE SCALE GENOMIC DNA]</scope>
    <source>
        <strain evidence="10 11">ATCC BAA-1881</strain>
    </source>
</reference>
<dbReference type="RefSeq" id="WP_111325366.1">
    <property type="nucleotide sequence ID" value="NZ_BIFX01000001.1"/>
</dbReference>
<gene>
    <name evidence="6" type="primary">rplF</name>
    <name evidence="10" type="ORF">EI42_05084</name>
</gene>
<dbReference type="InterPro" id="IPR019906">
    <property type="entry name" value="Ribosomal_uL6_bac-type"/>
</dbReference>
<proteinExistence type="inferred from homology"/>
<dbReference type="GO" id="GO:0022625">
    <property type="term" value="C:cytosolic large ribosomal subunit"/>
    <property type="evidence" value="ECO:0007669"/>
    <property type="project" value="UniProtKB-UniRule"/>
</dbReference>
<evidence type="ECO:0000256" key="3">
    <source>
        <dbReference type="ARBA" id="ARBA00022884"/>
    </source>
</evidence>
<evidence type="ECO:0000256" key="1">
    <source>
        <dbReference type="ARBA" id="ARBA00009356"/>
    </source>
</evidence>
<dbReference type="PROSITE" id="PS00525">
    <property type="entry name" value="RIBOSOMAL_L6_1"/>
    <property type="match status" value="1"/>
</dbReference>
<keyword evidence="2 6" id="KW-0699">rRNA-binding</keyword>
<dbReference type="GO" id="GO:0019843">
    <property type="term" value="F:rRNA binding"/>
    <property type="evidence" value="ECO:0007669"/>
    <property type="project" value="UniProtKB-UniRule"/>
</dbReference>
<dbReference type="FunFam" id="3.90.930.12:FF:000001">
    <property type="entry name" value="50S ribosomal protein L6"/>
    <property type="match status" value="1"/>
</dbReference>
<evidence type="ECO:0000259" key="9">
    <source>
        <dbReference type="Pfam" id="PF00347"/>
    </source>
</evidence>
<dbReference type="PANTHER" id="PTHR11655">
    <property type="entry name" value="60S/50S RIBOSOMAL PROTEIN L6/L9"/>
    <property type="match status" value="1"/>
</dbReference>
<dbReference type="GO" id="GO:0003735">
    <property type="term" value="F:structural constituent of ribosome"/>
    <property type="evidence" value="ECO:0007669"/>
    <property type="project" value="UniProtKB-UniRule"/>
</dbReference>
<keyword evidence="5 6" id="KW-0687">Ribonucleoprotein</keyword>
<evidence type="ECO:0000313" key="11">
    <source>
        <dbReference type="Proteomes" id="UP000248806"/>
    </source>
</evidence>
<dbReference type="SUPFAM" id="SSF56053">
    <property type="entry name" value="Ribosomal protein L6"/>
    <property type="match status" value="2"/>
</dbReference>
<evidence type="ECO:0000256" key="6">
    <source>
        <dbReference type="HAMAP-Rule" id="MF_01365"/>
    </source>
</evidence>
<dbReference type="Proteomes" id="UP000248806">
    <property type="component" value="Unassembled WGS sequence"/>
</dbReference>
<name>A0A326U008_THEHA</name>
<dbReference type="InterPro" id="IPR000702">
    <property type="entry name" value="Ribosomal_uL6-like"/>
</dbReference>
<comment type="function">
    <text evidence="6 8">This protein binds to the 23S rRNA, and is important in its secondary structure. It is located near the subunit interface in the base of the L7/L12 stalk, and near the tRNA binding site of the peptidyltransferase center.</text>
</comment>
<keyword evidence="3 6" id="KW-0694">RNA-binding</keyword>
<keyword evidence="11" id="KW-1185">Reference proteome</keyword>
<dbReference type="FunFam" id="3.90.930.12:FF:000002">
    <property type="entry name" value="50S ribosomal protein L6"/>
    <property type="match status" value="1"/>
</dbReference>
<dbReference type="PRINTS" id="PR00059">
    <property type="entry name" value="RIBOSOMALL6"/>
</dbReference>
<dbReference type="Pfam" id="PF00347">
    <property type="entry name" value="Ribosomal_L6"/>
    <property type="match status" value="2"/>
</dbReference>
<keyword evidence="4 6" id="KW-0689">Ribosomal protein</keyword>
<dbReference type="OrthoDB" id="9805007at2"/>